<protein>
    <submittedName>
        <fullName evidence="2">TIGR03620 family F420-dependent LLM class oxidoreductase</fullName>
    </submittedName>
</protein>
<dbReference type="Pfam" id="PF00296">
    <property type="entry name" value="Bac_luciferase"/>
    <property type="match status" value="1"/>
</dbReference>
<dbReference type="InterPro" id="IPR050766">
    <property type="entry name" value="Bact_Lucif_Oxidored"/>
</dbReference>
<evidence type="ECO:0000313" key="2">
    <source>
        <dbReference type="EMBL" id="QQC87314.1"/>
    </source>
</evidence>
<dbReference type="Gene3D" id="3.20.20.30">
    <property type="entry name" value="Luciferase-like domain"/>
    <property type="match status" value="1"/>
</dbReference>
<dbReference type="PANTHER" id="PTHR30137">
    <property type="entry name" value="LUCIFERASE-LIKE MONOOXYGENASE"/>
    <property type="match status" value="1"/>
</dbReference>
<gene>
    <name evidence="2" type="ORF">I8755_01975</name>
</gene>
<dbReference type="EMBL" id="CP065959">
    <property type="protein sequence ID" value="QQC87314.1"/>
    <property type="molecule type" value="Genomic_DNA"/>
</dbReference>
<proteinExistence type="predicted"/>
<dbReference type="InterPro" id="IPR036661">
    <property type="entry name" value="Luciferase-like_sf"/>
</dbReference>
<accession>A0A7T4PBT5</accession>
<dbReference type="GO" id="GO:0016705">
    <property type="term" value="F:oxidoreductase activity, acting on paired donors, with incorporation or reduction of molecular oxygen"/>
    <property type="evidence" value="ECO:0007669"/>
    <property type="project" value="InterPro"/>
</dbReference>
<dbReference type="Proteomes" id="UP000596130">
    <property type="component" value="Chromosome"/>
</dbReference>
<reference evidence="2 3" key="1">
    <citation type="submission" date="2020-12" db="EMBL/GenBank/DDBJ databases">
        <title>Identification and biosynthesis of polyene macrolides produced by Streptomyces alfalfae Men-myco-93-63.</title>
        <authorList>
            <person name="Liu D."/>
            <person name="Li Y."/>
            <person name="Liu L."/>
            <person name="Han X."/>
            <person name="Shen F."/>
        </authorList>
    </citation>
    <scope>NUCLEOTIDE SEQUENCE [LARGE SCALE GENOMIC DNA]</scope>
    <source>
        <strain evidence="2 3">Men-myco-93-63</strain>
    </source>
</reference>
<organism evidence="2 3">
    <name type="scientific">Streptomyces alfalfae</name>
    <dbReference type="NCBI Taxonomy" id="1642299"/>
    <lineage>
        <taxon>Bacteria</taxon>
        <taxon>Bacillati</taxon>
        <taxon>Actinomycetota</taxon>
        <taxon>Actinomycetes</taxon>
        <taxon>Kitasatosporales</taxon>
        <taxon>Streptomycetaceae</taxon>
        <taxon>Streptomyces</taxon>
    </lineage>
</organism>
<evidence type="ECO:0000259" key="1">
    <source>
        <dbReference type="Pfam" id="PF00296"/>
    </source>
</evidence>
<dbReference type="InterPro" id="IPR019922">
    <property type="entry name" value="Lucif-like_OxRdatse_MSMEG_4141"/>
</dbReference>
<dbReference type="RefSeq" id="WP_198501542.1">
    <property type="nucleotide sequence ID" value="NZ_CP065959.1"/>
</dbReference>
<feature type="domain" description="Luciferase-like" evidence="1">
    <location>
        <begin position="17"/>
        <end position="260"/>
    </location>
</feature>
<dbReference type="SUPFAM" id="SSF51679">
    <property type="entry name" value="Bacterial luciferase-like"/>
    <property type="match status" value="1"/>
</dbReference>
<dbReference type="PANTHER" id="PTHR30137:SF18">
    <property type="entry name" value="CONSERVED PROTEIN"/>
    <property type="match status" value="1"/>
</dbReference>
<dbReference type="NCBIfam" id="TIGR03620">
    <property type="entry name" value="F420_MSMEG_4141"/>
    <property type="match status" value="1"/>
</dbReference>
<name>A0A7T4PBT5_9ACTN</name>
<dbReference type="AlphaFoldDB" id="A0A7T4PBT5"/>
<evidence type="ECO:0000313" key="3">
    <source>
        <dbReference type="Proteomes" id="UP000596130"/>
    </source>
</evidence>
<dbReference type="GO" id="GO:0005829">
    <property type="term" value="C:cytosol"/>
    <property type="evidence" value="ECO:0007669"/>
    <property type="project" value="TreeGrafter"/>
</dbReference>
<dbReference type="InterPro" id="IPR011251">
    <property type="entry name" value="Luciferase-like_dom"/>
</dbReference>
<sequence>MHLGTTGIWSLAFTHGDRTEAREAAAELEELGYGTIWLGGSPGGNPRADLATAAEILAATSRVTVATGCVSIWDRTPAQLAAAYHALPQRQRDRLLVGLGVSHADFVDRYHKPYRALSSYLDALDASTPALPPTARIVGAHGPQMTRLAAAKSMGAHPYLVAPAHTAWARSTLGEGPLLALEQTVLPHCDADSARVKARTMLAPYLKLANYREAWLRAGFTAEDLAGGGSARLIDALFAWGNPDEIAARLTEHRLAGADHVAVQVVTDDPATFTRRAWRDLAPALTSSGVGC</sequence>